<evidence type="ECO:0000256" key="4">
    <source>
        <dbReference type="ARBA" id="ARBA00007439"/>
    </source>
</evidence>
<keyword evidence="5 7" id="KW-0413">Isomerase</keyword>
<evidence type="ECO:0000313" key="9">
    <source>
        <dbReference type="Proteomes" id="UP000502136"/>
    </source>
</evidence>
<reference evidence="8 9" key="1">
    <citation type="submission" date="2020-04" db="EMBL/GenBank/DDBJ databases">
        <title>Novel Paenibacillus strain UniB2 isolated from commercial digestive syrup.</title>
        <authorList>
            <person name="Thorat V."/>
            <person name="Kirdat K."/>
            <person name="Tiwarekar B."/>
            <person name="Yadav A."/>
        </authorList>
    </citation>
    <scope>NUCLEOTIDE SEQUENCE [LARGE SCALE GENOMIC DNA]</scope>
    <source>
        <strain evidence="8 9">UniB2</strain>
    </source>
</reference>
<dbReference type="FunFam" id="3.20.20.70:FF:000035">
    <property type="entry name" value="Putative N-acetylmannosamine-6-phosphate 2-epimerase"/>
    <property type="match status" value="1"/>
</dbReference>
<dbReference type="GO" id="GO:0006053">
    <property type="term" value="P:N-acetylmannosamine catabolic process"/>
    <property type="evidence" value="ECO:0007669"/>
    <property type="project" value="TreeGrafter"/>
</dbReference>
<dbReference type="AlphaFoldDB" id="A0A6H2H3Y9"/>
<evidence type="ECO:0000256" key="1">
    <source>
        <dbReference type="ARBA" id="ARBA00000056"/>
    </source>
</evidence>
<accession>A0A6H2H3Y9</accession>
<gene>
    <name evidence="7" type="primary">nanE</name>
    <name evidence="8" type="ORF">HGI30_14270</name>
</gene>
<keyword evidence="6 7" id="KW-0119">Carbohydrate metabolism</keyword>
<dbReference type="GO" id="GO:0005829">
    <property type="term" value="C:cytosol"/>
    <property type="evidence" value="ECO:0007669"/>
    <property type="project" value="TreeGrafter"/>
</dbReference>
<dbReference type="PANTHER" id="PTHR36204:SF1">
    <property type="entry name" value="N-ACETYLMANNOSAMINE-6-PHOSPHATE 2-EPIMERASE-RELATED"/>
    <property type="match status" value="1"/>
</dbReference>
<dbReference type="GO" id="GO:0047465">
    <property type="term" value="F:N-acylglucosamine-6-phosphate 2-epimerase activity"/>
    <property type="evidence" value="ECO:0007669"/>
    <property type="project" value="UniProtKB-EC"/>
</dbReference>
<dbReference type="InterPro" id="IPR007260">
    <property type="entry name" value="NanE"/>
</dbReference>
<evidence type="ECO:0000256" key="7">
    <source>
        <dbReference type="HAMAP-Rule" id="MF_01235"/>
    </source>
</evidence>
<comment type="similarity">
    <text evidence="4 7">Belongs to the NanE family.</text>
</comment>
<keyword evidence="9" id="KW-1185">Reference proteome</keyword>
<dbReference type="HAMAP" id="MF_01235">
    <property type="entry name" value="ManNAc6P_epimer"/>
    <property type="match status" value="1"/>
</dbReference>
<dbReference type="GO" id="GO:0005975">
    <property type="term" value="P:carbohydrate metabolic process"/>
    <property type="evidence" value="ECO:0007669"/>
    <property type="project" value="UniProtKB-UniRule"/>
</dbReference>
<organism evidence="8 9">
    <name type="scientific">Paenibacillus albicereus</name>
    <dbReference type="NCBI Taxonomy" id="2726185"/>
    <lineage>
        <taxon>Bacteria</taxon>
        <taxon>Bacillati</taxon>
        <taxon>Bacillota</taxon>
        <taxon>Bacilli</taxon>
        <taxon>Bacillales</taxon>
        <taxon>Paenibacillaceae</taxon>
        <taxon>Paenibacillus</taxon>
    </lineage>
</organism>
<sequence>MLERIRGGLVVSCQALEDEPLHSPYIMSRMAAAAERGGAAGIRANSREDILAIRGATALPVVGIVKRDYPGSEVFITATRRELEELLTTGCEMIALDATDRPRPGGETLEALVAYCRRRSPGVQLMADVSSLEEAAEAERLGFDCVSATLYGYTPATRGRHLYDDDFGFLRRLVAQCGIPVVAEGNVLTPDMYRRCLAAGAHAVVVGGAITRPQLIVERFLQA</sequence>
<dbReference type="InterPro" id="IPR011060">
    <property type="entry name" value="RibuloseP-bd_barrel"/>
</dbReference>
<dbReference type="EC" id="5.1.3.9" evidence="7"/>
<evidence type="ECO:0000313" key="8">
    <source>
        <dbReference type="EMBL" id="QJC54382.1"/>
    </source>
</evidence>
<dbReference type="GO" id="GO:0019262">
    <property type="term" value="P:N-acetylneuraminate catabolic process"/>
    <property type="evidence" value="ECO:0007669"/>
    <property type="project" value="UniProtKB-UniRule"/>
</dbReference>
<dbReference type="InterPro" id="IPR013785">
    <property type="entry name" value="Aldolase_TIM"/>
</dbReference>
<dbReference type="KEGG" id="palr:HGI30_14270"/>
<protein>
    <recommendedName>
        <fullName evidence="7">Putative N-acetylmannosamine-6-phosphate 2-epimerase</fullName>
        <ecNumber evidence="7">5.1.3.9</ecNumber>
    </recommendedName>
    <alternativeName>
        <fullName evidence="7">ManNAc-6-P epimerase</fullName>
    </alternativeName>
</protein>
<dbReference type="Gene3D" id="3.20.20.70">
    <property type="entry name" value="Aldolase class I"/>
    <property type="match status" value="1"/>
</dbReference>
<dbReference type="CDD" id="cd04729">
    <property type="entry name" value="NanE"/>
    <property type="match status" value="1"/>
</dbReference>
<comment type="pathway">
    <text evidence="3 7">Amino-sugar metabolism; N-acetylneuraminate degradation; D-fructose 6-phosphate from N-acetylneuraminate: step 3/5.</text>
</comment>
<dbReference type="UniPathway" id="UPA00629">
    <property type="reaction ID" value="UER00682"/>
</dbReference>
<proteinExistence type="inferred from homology"/>
<dbReference type="RefSeq" id="WP_168909893.1">
    <property type="nucleotide sequence ID" value="NZ_CP051428.1"/>
</dbReference>
<dbReference type="SUPFAM" id="SSF51366">
    <property type="entry name" value="Ribulose-phoshate binding barrel"/>
    <property type="match status" value="1"/>
</dbReference>
<evidence type="ECO:0000256" key="2">
    <source>
        <dbReference type="ARBA" id="ARBA00002147"/>
    </source>
</evidence>
<evidence type="ECO:0000256" key="3">
    <source>
        <dbReference type="ARBA" id="ARBA00005081"/>
    </source>
</evidence>
<evidence type="ECO:0000256" key="5">
    <source>
        <dbReference type="ARBA" id="ARBA00023235"/>
    </source>
</evidence>
<dbReference type="NCBIfam" id="NF002231">
    <property type="entry name" value="PRK01130.1"/>
    <property type="match status" value="1"/>
</dbReference>
<dbReference type="PANTHER" id="PTHR36204">
    <property type="entry name" value="N-ACETYLMANNOSAMINE-6-PHOSPHATE 2-EPIMERASE-RELATED"/>
    <property type="match status" value="1"/>
</dbReference>
<dbReference type="Proteomes" id="UP000502136">
    <property type="component" value="Chromosome"/>
</dbReference>
<evidence type="ECO:0000256" key="6">
    <source>
        <dbReference type="ARBA" id="ARBA00023277"/>
    </source>
</evidence>
<dbReference type="Pfam" id="PF04131">
    <property type="entry name" value="NanE"/>
    <property type="match status" value="1"/>
</dbReference>
<comment type="catalytic activity">
    <reaction evidence="1 7">
        <text>an N-acyl-D-glucosamine 6-phosphate = an N-acyl-D-mannosamine 6-phosphate</text>
        <dbReference type="Rhea" id="RHEA:23932"/>
        <dbReference type="ChEBI" id="CHEBI:57599"/>
        <dbReference type="ChEBI" id="CHEBI:57666"/>
        <dbReference type="EC" id="5.1.3.9"/>
    </reaction>
</comment>
<dbReference type="EMBL" id="CP051428">
    <property type="protein sequence ID" value="QJC54382.1"/>
    <property type="molecule type" value="Genomic_DNA"/>
</dbReference>
<comment type="function">
    <text evidence="2 7">Converts N-acetylmannosamine-6-phosphate (ManNAc-6-P) to N-acetylglucosamine-6-phosphate (GlcNAc-6-P).</text>
</comment>
<name>A0A6H2H3Y9_9BACL</name>